<gene>
    <name evidence="1" type="ORF">O181_126469</name>
</gene>
<dbReference type="EMBL" id="AVOT02124832">
    <property type="protein sequence ID" value="MBW0586754.1"/>
    <property type="molecule type" value="Genomic_DNA"/>
</dbReference>
<comment type="caution">
    <text evidence="1">The sequence shown here is derived from an EMBL/GenBank/DDBJ whole genome shotgun (WGS) entry which is preliminary data.</text>
</comment>
<evidence type="ECO:0000313" key="1">
    <source>
        <dbReference type="EMBL" id="MBW0586754.1"/>
    </source>
</evidence>
<protein>
    <submittedName>
        <fullName evidence="1">Uncharacterized protein</fullName>
    </submittedName>
</protein>
<keyword evidence="2" id="KW-1185">Reference proteome</keyword>
<evidence type="ECO:0000313" key="2">
    <source>
        <dbReference type="Proteomes" id="UP000765509"/>
    </source>
</evidence>
<reference evidence="1" key="1">
    <citation type="submission" date="2021-03" db="EMBL/GenBank/DDBJ databases">
        <title>Draft genome sequence of rust myrtle Austropuccinia psidii MF-1, a brazilian biotype.</title>
        <authorList>
            <person name="Quecine M.C."/>
            <person name="Pachon D.M.R."/>
            <person name="Bonatelli M.L."/>
            <person name="Correr F.H."/>
            <person name="Franceschini L.M."/>
            <person name="Leite T.F."/>
            <person name="Margarido G.R.A."/>
            <person name="Almeida C.A."/>
            <person name="Ferrarezi J.A."/>
            <person name="Labate C.A."/>
        </authorList>
    </citation>
    <scope>NUCLEOTIDE SEQUENCE</scope>
    <source>
        <strain evidence="1">MF-1</strain>
    </source>
</reference>
<dbReference type="Proteomes" id="UP000765509">
    <property type="component" value="Unassembled WGS sequence"/>
</dbReference>
<dbReference type="OrthoDB" id="3929326at2759"/>
<dbReference type="AlphaFoldDB" id="A0A9Q3KTE8"/>
<accession>A0A9Q3KTE8</accession>
<organism evidence="1 2">
    <name type="scientific">Austropuccinia psidii MF-1</name>
    <dbReference type="NCBI Taxonomy" id="1389203"/>
    <lineage>
        <taxon>Eukaryota</taxon>
        <taxon>Fungi</taxon>
        <taxon>Dikarya</taxon>
        <taxon>Basidiomycota</taxon>
        <taxon>Pucciniomycotina</taxon>
        <taxon>Pucciniomycetes</taxon>
        <taxon>Pucciniales</taxon>
        <taxon>Sphaerophragmiaceae</taxon>
        <taxon>Austropuccinia</taxon>
    </lineage>
</organism>
<name>A0A9Q3KTE8_9BASI</name>
<sequence>MGDKLLGPFTITALIVKNAVEVRLTEEFSRKNPVFPVRLVNSYHQTGEDNFASRRQIQISKYIVEADSSWGQVKIIIKSRNIRLNDKDHRQYLVRFQTQIADKDKLLAEDAIPNGSLHLGRLRAFERTSNFHQ</sequence>
<proteinExistence type="predicted"/>